<dbReference type="EMBL" id="QMBP01000006">
    <property type="protein sequence ID" value="RAZ90309.1"/>
    <property type="molecule type" value="Genomic_DNA"/>
</dbReference>
<evidence type="ECO:0000256" key="2">
    <source>
        <dbReference type="ARBA" id="ARBA00023125"/>
    </source>
</evidence>
<accession>A0A330HUM5</accession>
<dbReference type="InterPro" id="IPR001647">
    <property type="entry name" value="HTH_TetR"/>
</dbReference>
<dbReference type="InterPro" id="IPR009057">
    <property type="entry name" value="Homeodomain-like_sf"/>
</dbReference>
<dbReference type="InterPro" id="IPR023772">
    <property type="entry name" value="DNA-bd_HTH_TetR-type_CS"/>
</dbReference>
<keyword evidence="3" id="KW-0804">Transcription</keyword>
<dbReference type="GO" id="GO:0003677">
    <property type="term" value="F:DNA binding"/>
    <property type="evidence" value="ECO:0007669"/>
    <property type="project" value="UniProtKB-UniRule"/>
</dbReference>
<dbReference type="PROSITE" id="PS50977">
    <property type="entry name" value="HTH_TETR_2"/>
    <property type="match status" value="1"/>
</dbReference>
<keyword evidence="1" id="KW-0805">Transcription regulation</keyword>
<dbReference type="InterPro" id="IPR036271">
    <property type="entry name" value="Tet_transcr_reg_TetR-rel_C_sf"/>
</dbReference>
<evidence type="ECO:0000256" key="4">
    <source>
        <dbReference type="PROSITE-ProRule" id="PRU00335"/>
    </source>
</evidence>
<dbReference type="Gene3D" id="1.10.10.60">
    <property type="entry name" value="Homeodomain-like"/>
    <property type="match status" value="1"/>
</dbReference>
<protein>
    <submittedName>
        <fullName evidence="6">TetR/AcrR family transcriptional regulator</fullName>
    </submittedName>
</protein>
<dbReference type="PANTHER" id="PTHR47506">
    <property type="entry name" value="TRANSCRIPTIONAL REGULATORY PROTEIN"/>
    <property type="match status" value="1"/>
</dbReference>
<gene>
    <name evidence="6" type="ORF">DPM33_15635</name>
</gene>
<reference evidence="6 7" key="1">
    <citation type="submission" date="2018-07" db="EMBL/GenBank/DDBJ databases">
        <title>Diversity of Mesorhizobium strains in Brazil.</title>
        <authorList>
            <person name="Helene L.C.F."/>
            <person name="Dall'Agnol R."/>
            <person name="Delamuta J.R.M."/>
            <person name="Hungria M."/>
        </authorList>
    </citation>
    <scope>NUCLEOTIDE SEQUENCE [LARGE SCALE GENOMIC DNA]</scope>
    <source>
        <strain evidence="6 7">AC99b</strain>
    </source>
</reference>
<dbReference type="OrthoDB" id="9795242at2"/>
<evidence type="ECO:0000256" key="3">
    <source>
        <dbReference type="ARBA" id="ARBA00023163"/>
    </source>
</evidence>
<dbReference type="AlphaFoldDB" id="A0A330HUM5"/>
<keyword evidence="2 4" id="KW-0238">DNA-binding</keyword>
<evidence type="ECO:0000313" key="6">
    <source>
        <dbReference type="EMBL" id="RAZ90309.1"/>
    </source>
</evidence>
<dbReference type="PROSITE" id="PS01081">
    <property type="entry name" value="HTH_TETR_1"/>
    <property type="match status" value="1"/>
</dbReference>
<feature type="domain" description="HTH tetR-type" evidence="5">
    <location>
        <begin position="8"/>
        <end position="68"/>
    </location>
</feature>
<dbReference type="Proteomes" id="UP000251558">
    <property type="component" value="Unassembled WGS sequence"/>
</dbReference>
<feature type="DNA-binding region" description="H-T-H motif" evidence="4">
    <location>
        <begin position="31"/>
        <end position="50"/>
    </location>
</feature>
<dbReference type="PANTHER" id="PTHR47506:SF1">
    <property type="entry name" value="HTH-TYPE TRANSCRIPTIONAL REGULATOR YJDC"/>
    <property type="match status" value="1"/>
</dbReference>
<dbReference type="Pfam" id="PF00440">
    <property type="entry name" value="TetR_N"/>
    <property type="match status" value="1"/>
</dbReference>
<keyword evidence="7" id="KW-1185">Reference proteome</keyword>
<name>A0A330HUM5_9HYPH</name>
<evidence type="ECO:0000313" key="7">
    <source>
        <dbReference type="Proteomes" id="UP000251558"/>
    </source>
</evidence>
<dbReference type="SUPFAM" id="SSF46689">
    <property type="entry name" value="Homeodomain-like"/>
    <property type="match status" value="1"/>
</dbReference>
<dbReference type="SUPFAM" id="SSF48498">
    <property type="entry name" value="Tetracyclin repressor-like, C-terminal domain"/>
    <property type="match status" value="1"/>
</dbReference>
<sequence>MGAGRPREFDIDQALDRAVLLFWRHGYEGTSIADLTDALGITRASLYAAFGSKEVLFQRVMDRYESRAGAYRRAAQQATALEDAIRLLMTGPVELHGDKRNPQGCLGVQGALSVSASSQVVRGDLATRRRRGELGILDRLRRAQDEGELQASAQPGDLARYLSALIYGMAVLSADGASKKELAAVADIALRGWSKIQ</sequence>
<comment type="caution">
    <text evidence="6">The sequence shown here is derived from an EMBL/GenBank/DDBJ whole genome shotgun (WGS) entry which is preliminary data.</text>
</comment>
<evidence type="ECO:0000256" key="1">
    <source>
        <dbReference type="ARBA" id="ARBA00023015"/>
    </source>
</evidence>
<organism evidence="6 7">
    <name type="scientific">Mesorhizobium hawassense</name>
    <dbReference type="NCBI Taxonomy" id="1209954"/>
    <lineage>
        <taxon>Bacteria</taxon>
        <taxon>Pseudomonadati</taxon>
        <taxon>Pseudomonadota</taxon>
        <taxon>Alphaproteobacteria</taxon>
        <taxon>Hyphomicrobiales</taxon>
        <taxon>Phyllobacteriaceae</taxon>
        <taxon>Mesorhizobium</taxon>
    </lineage>
</organism>
<proteinExistence type="predicted"/>
<dbReference type="Gene3D" id="1.10.357.10">
    <property type="entry name" value="Tetracycline Repressor, domain 2"/>
    <property type="match status" value="1"/>
</dbReference>
<evidence type="ECO:0000259" key="5">
    <source>
        <dbReference type="PROSITE" id="PS50977"/>
    </source>
</evidence>